<protein>
    <recommendedName>
        <fullName evidence="2">Protein ENHANCED DISEASE RESISTANCE 2 C-terminal domain-containing protein</fullName>
    </recommendedName>
</protein>
<feature type="compositionally biased region" description="Basic residues" evidence="1">
    <location>
        <begin position="9"/>
        <end position="18"/>
    </location>
</feature>
<dbReference type="EMBL" id="JALJOQ010000002">
    <property type="protein sequence ID" value="KAK9813897.1"/>
    <property type="molecule type" value="Genomic_DNA"/>
</dbReference>
<comment type="caution">
    <text evidence="3">The sequence shown here is derived from an EMBL/GenBank/DDBJ whole genome shotgun (WGS) entry which is preliminary data.</text>
</comment>
<dbReference type="Proteomes" id="UP001465755">
    <property type="component" value="Unassembled WGS sequence"/>
</dbReference>
<evidence type="ECO:0000256" key="1">
    <source>
        <dbReference type="SAM" id="MobiDB-lite"/>
    </source>
</evidence>
<feature type="region of interest" description="Disordered" evidence="1">
    <location>
        <begin position="1"/>
        <end position="175"/>
    </location>
</feature>
<gene>
    <name evidence="3" type="ORF">WJX73_003693</name>
</gene>
<accession>A0AAW1Q0U0</accession>
<reference evidence="3 4" key="1">
    <citation type="journal article" date="2024" name="Nat. Commun.">
        <title>Phylogenomics reveals the evolutionary origins of lichenization in chlorophyte algae.</title>
        <authorList>
            <person name="Puginier C."/>
            <person name="Libourel C."/>
            <person name="Otte J."/>
            <person name="Skaloud P."/>
            <person name="Haon M."/>
            <person name="Grisel S."/>
            <person name="Petersen M."/>
            <person name="Berrin J.G."/>
            <person name="Delaux P.M."/>
            <person name="Dal Grande F."/>
            <person name="Keller J."/>
        </authorList>
    </citation>
    <scope>NUCLEOTIDE SEQUENCE [LARGE SCALE GENOMIC DNA]</scope>
    <source>
        <strain evidence="3 4">SAG 2036</strain>
    </source>
</reference>
<feature type="compositionally biased region" description="Polar residues" evidence="1">
    <location>
        <begin position="58"/>
        <end position="67"/>
    </location>
</feature>
<proteinExistence type="predicted"/>
<feature type="compositionally biased region" description="Polar residues" evidence="1">
    <location>
        <begin position="108"/>
        <end position="119"/>
    </location>
</feature>
<dbReference type="PANTHER" id="PTHR31558:SF3">
    <property type="entry name" value="CW14 PROTEIN"/>
    <property type="match status" value="1"/>
</dbReference>
<dbReference type="PANTHER" id="PTHR31558">
    <property type="entry name" value="CW14 PROTEIN"/>
    <property type="match status" value="1"/>
</dbReference>
<keyword evidence="4" id="KW-1185">Reference proteome</keyword>
<feature type="compositionally biased region" description="Acidic residues" evidence="1">
    <location>
        <begin position="71"/>
        <end position="81"/>
    </location>
</feature>
<feature type="compositionally biased region" description="Low complexity" evidence="1">
    <location>
        <begin position="19"/>
        <end position="32"/>
    </location>
</feature>
<evidence type="ECO:0000259" key="2">
    <source>
        <dbReference type="Pfam" id="PF07059"/>
    </source>
</evidence>
<organism evidence="3 4">
    <name type="scientific">Symbiochloris irregularis</name>
    <dbReference type="NCBI Taxonomy" id="706552"/>
    <lineage>
        <taxon>Eukaryota</taxon>
        <taxon>Viridiplantae</taxon>
        <taxon>Chlorophyta</taxon>
        <taxon>core chlorophytes</taxon>
        <taxon>Trebouxiophyceae</taxon>
        <taxon>Trebouxiales</taxon>
        <taxon>Trebouxiaceae</taxon>
        <taxon>Symbiochloris</taxon>
    </lineage>
</organism>
<dbReference type="Pfam" id="PF07059">
    <property type="entry name" value="EDR2_C"/>
    <property type="match status" value="1"/>
</dbReference>
<feature type="compositionally biased region" description="Basic and acidic residues" evidence="1">
    <location>
        <begin position="83"/>
        <end position="94"/>
    </location>
</feature>
<feature type="domain" description="Protein ENHANCED DISEASE RESISTANCE 2 C-terminal" evidence="2">
    <location>
        <begin position="177"/>
        <end position="426"/>
    </location>
</feature>
<dbReference type="AlphaFoldDB" id="A0AAW1Q0U0"/>
<evidence type="ECO:0000313" key="3">
    <source>
        <dbReference type="EMBL" id="KAK9813897.1"/>
    </source>
</evidence>
<name>A0AAW1Q0U0_9CHLO</name>
<dbReference type="InterPro" id="IPR009769">
    <property type="entry name" value="EDR2_C"/>
</dbReference>
<sequence length="469" mass="51868">MGCCGTTSRKTRRRRRRASAAARPGEAGSSPADLAATSEQAEASSPEGAPNKAGALSPSMSVMSSRTVYYDAEEGDEEYYSDNDSHNSEPEKPSLWDVLTGTFMPKPKSTQAPKFNPQQAYREKQEQNTAVPGPGFAEPADTPSPSSPSPSFKPDFGASSRRRPPTDTGSTSGIECWEEADAASFMIRGQDYARTKKKELCAGSFYSLAGVDIYSFEQKINHIARHVRLPEAPQLGRGATELPENERIPPILVINVQLPIYSPAIFGGRTDGKGQSLVYYFTLPIGWQPEQVANQAALKLLQRFVHDGTEAGGEPTRDRLKLIARVANKEEWYKAAPLSSAEYRLLCNYNDKPLLTRPQQKFFKGSNYLEIDIDVHSYAYIARKAFSGFIPRLSTVVFENAFVVQGNQPDELPEMVLACARVSRVDFHKVRPFPGQMRRTISHRMTMVPQRTASGELDFEAARNVEPDS</sequence>
<evidence type="ECO:0000313" key="4">
    <source>
        <dbReference type="Proteomes" id="UP001465755"/>
    </source>
</evidence>